<dbReference type="InterPro" id="IPR017972">
    <property type="entry name" value="Cyt_P450_CS"/>
</dbReference>
<evidence type="ECO:0000256" key="6">
    <source>
        <dbReference type="ARBA" id="ARBA00023002"/>
    </source>
</evidence>
<name>A0A9P6BB57_9AGAM</name>
<dbReference type="InterPro" id="IPR036396">
    <property type="entry name" value="Cyt_P450_sf"/>
</dbReference>
<proteinExistence type="inferred from homology"/>
<dbReference type="PANTHER" id="PTHR24305">
    <property type="entry name" value="CYTOCHROME P450"/>
    <property type="match status" value="1"/>
</dbReference>
<keyword evidence="7 9" id="KW-0408">Iron</keyword>
<comment type="pathway">
    <text evidence="2">Secondary metabolite biosynthesis.</text>
</comment>
<dbReference type="PRINTS" id="PR00463">
    <property type="entry name" value="EP450I"/>
</dbReference>
<comment type="similarity">
    <text evidence="3 10">Belongs to the cytochrome P450 family.</text>
</comment>
<evidence type="ECO:0000256" key="2">
    <source>
        <dbReference type="ARBA" id="ARBA00005179"/>
    </source>
</evidence>
<evidence type="ECO:0000256" key="9">
    <source>
        <dbReference type="PIRSR" id="PIRSR602401-1"/>
    </source>
</evidence>
<gene>
    <name evidence="11" type="ORF">BS47DRAFT_1357238</name>
</gene>
<dbReference type="SUPFAM" id="SSF48264">
    <property type="entry name" value="Cytochrome P450"/>
    <property type="match status" value="1"/>
</dbReference>
<evidence type="ECO:0000256" key="10">
    <source>
        <dbReference type="RuleBase" id="RU000461"/>
    </source>
</evidence>
<dbReference type="PROSITE" id="PS00086">
    <property type="entry name" value="CYTOCHROME_P450"/>
    <property type="match status" value="1"/>
</dbReference>
<sequence length="539" mass="59649">MSGLFSTIFLESNPIFLLASVCCIVDHSSNAYCLDSMEIICHVVPYLRDPFDYRNGGTGTEIPGPLIAKLSDFWLSRKAVLGDRSREVHKVHQKYDSAHRANHISVADPAAIQIIYAHGNGSLKTDFYDAFVTIHRGLFNTRDRAEHARKRKIVSSIFSQKNVLGFEPHIRAAVALLFKKWDDFYDTAVIRKEVTHEGCFQGRDCRFNYLAFDIIGDLAFGTPFGMLEAGRDAAPVLAPGETPDKTRHLPAIEILNDRGTYSASLGVTPVWSRPLVKRLPWFARGCRAVDDLVGVAVAAVEKRIQEPSDRTDLLARLQQARDAEGKPMGRAELTAELLTQLIAGSDSTANASCIITFYLALNPDVQHKLQAELDEALGPTIITDSHKNATANCELAVAPYDIVKSLPYLEACIYEALRVHPPSGIGLPRAAPAGGLMVAGRYYKEGSILSVPTSPFIAIRMPERWFERDAETMYKGFNAFSWGPRACVGRNLAHAELAIIIASIFKRYDVVLENPAMTTLEGFLRKPLSCRVGMKRREA</sequence>
<evidence type="ECO:0000256" key="3">
    <source>
        <dbReference type="ARBA" id="ARBA00010617"/>
    </source>
</evidence>
<dbReference type="InterPro" id="IPR050121">
    <property type="entry name" value="Cytochrome_P450_monoxygenase"/>
</dbReference>
<dbReference type="EMBL" id="MU128910">
    <property type="protein sequence ID" value="KAF9520850.1"/>
    <property type="molecule type" value="Genomic_DNA"/>
</dbReference>
<evidence type="ECO:0000256" key="1">
    <source>
        <dbReference type="ARBA" id="ARBA00001971"/>
    </source>
</evidence>
<dbReference type="GO" id="GO:0020037">
    <property type="term" value="F:heme binding"/>
    <property type="evidence" value="ECO:0007669"/>
    <property type="project" value="InterPro"/>
</dbReference>
<keyword evidence="5 9" id="KW-0479">Metal-binding</keyword>
<dbReference type="OrthoDB" id="1470350at2759"/>
<dbReference type="InterPro" id="IPR001128">
    <property type="entry name" value="Cyt_P450"/>
</dbReference>
<dbReference type="Proteomes" id="UP000886523">
    <property type="component" value="Unassembled WGS sequence"/>
</dbReference>
<accession>A0A9P6BB57</accession>
<feature type="binding site" description="axial binding residue" evidence="9">
    <location>
        <position position="487"/>
    </location>
    <ligand>
        <name>heme</name>
        <dbReference type="ChEBI" id="CHEBI:30413"/>
    </ligand>
    <ligandPart>
        <name>Fe</name>
        <dbReference type="ChEBI" id="CHEBI:18248"/>
    </ligandPart>
</feature>
<reference evidence="11" key="1">
    <citation type="journal article" date="2020" name="Nat. Commun.">
        <title>Large-scale genome sequencing of mycorrhizal fungi provides insights into the early evolution of symbiotic traits.</title>
        <authorList>
            <person name="Miyauchi S."/>
            <person name="Kiss E."/>
            <person name="Kuo A."/>
            <person name="Drula E."/>
            <person name="Kohler A."/>
            <person name="Sanchez-Garcia M."/>
            <person name="Morin E."/>
            <person name="Andreopoulos B."/>
            <person name="Barry K.W."/>
            <person name="Bonito G."/>
            <person name="Buee M."/>
            <person name="Carver A."/>
            <person name="Chen C."/>
            <person name="Cichocki N."/>
            <person name="Clum A."/>
            <person name="Culley D."/>
            <person name="Crous P.W."/>
            <person name="Fauchery L."/>
            <person name="Girlanda M."/>
            <person name="Hayes R.D."/>
            <person name="Keri Z."/>
            <person name="LaButti K."/>
            <person name="Lipzen A."/>
            <person name="Lombard V."/>
            <person name="Magnuson J."/>
            <person name="Maillard F."/>
            <person name="Murat C."/>
            <person name="Nolan M."/>
            <person name="Ohm R.A."/>
            <person name="Pangilinan J."/>
            <person name="Pereira M.F."/>
            <person name="Perotto S."/>
            <person name="Peter M."/>
            <person name="Pfister S."/>
            <person name="Riley R."/>
            <person name="Sitrit Y."/>
            <person name="Stielow J.B."/>
            <person name="Szollosi G."/>
            <person name="Zifcakova L."/>
            <person name="Stursova M."/>
            <person name="Spatafora J.W."/>
            <person name="Tedersoo L."/>
            <person name="Vaario L.M."/>
            <person name="Yamada A."/>
            <person name="Yan M."/>
            <person name="Wang P."/>
            <person name="Xu J."/>
            <person name="Bruns T."/>
            <person name="Baldrian P."/>
            <person name="Vilgalys R."/>
            <person name="Dunand C."/>
            <person name="Henrissat B."/>
            <person name="Grigoriev I.V."/>
            <person name="Hibbett D."/>
            <person name="Nagy L.G."/>
            <person name="Martin F.M."/>
        </authorList>
    </citation>
    <scope>NUCLEOTIDE SEQUENCE</scope>
    <source>
        <strain evidence="11">UP504</strain>
    </source>
</reference>
<dbReference type="GO" id="GO:0016705">
    <property type="term" value="F:oxidoreductase activity, acting on paired donors, with incorporation or reduction of molecular oxygen"/>
    <property type="evidence" value="ECO:0007669"/>
    <property type="project" value="InterPro"/>
</dbReference>
<keyword evidence="6 10" id="KW-0560">Oxidoreductase</keyword>
<keyword evidence="4 9" id="KW-0349">Heme</keyword>
<evidence type="ECO:0000313" key="12">
    <source>
        <dbReference type="Proteomes" id="UP000886523"/>
    </source>
</evidence>
<comment type="caution">
    <text evidence="11">The sequence shown here is derived from an EMBL/GenBank/DDBJ whole genome shotgun (WGS) entry which is preliminary data.</text>
</comment>
<protein>
    <submittedName>
        <fullName evidence="11">Uncharacterized protein</fullName>
    </submittedName>
</protein>
<keyword evidence="8 10" id="KW-0503">Monooxygenase</keyword>
<dbReference type="CDD" id="cd11061">
    <property type="entry name" value="CYP67-like"/>
    <property type="match status" value="1"/>
</dbReference>
<dbReference type="InterPro" id="IPR002401">
    <property type="entry name" value="Cyt_P450_E_grp-I"/>
</dbReference>
<dbReference type="PANTHER" id="PTHR24305:SF29">
    <property type="entry name" value="BENZOATE-PARA-HYDROXYLASE"/>
    <property type="match status" value="1"/>
</dbReference>
<comment type="cofactor">
    <cofactor evidence="1 9">
        <name>heme</name>
        <dbReference type="ChEBI" id="CHEBI:30413"/>
    </cofactor>
</comment>
<dbReference type="AlphaFoldDB" id="A0A9P6BB57"/>
<dbReference type="Gene3D" id="1.10.630.10">
    <property type="entry name" value="Cytochrome P450"/>
    <property type="match status" value="1"/>
</dbReference>
<evidence type="ECO:0000256" key="5">
    <source>
        <dbReference type="ARBA" id="ARBA00022723"/>
    </source>
</evidence>
<evidence type="ECO:0000256" key="4">
    <source>
        <dbReference type="ARBA" id="ARBA00022617"/>
    </source>
</evidence>
<evidence type="ECO:0000256" key="7">
    <source>
        <dbReference type="ARBA" id="ARBA00023004"/>
    </source>
</evidence>
<evidence type="ECO:0000256" key="8">
    <source>
        <dbReference type="ARBA" id="ARBA00023033"/>
    </source>
</evidence>
<dbReference type="PRINTS" id="PR00385">
    <property type="entry name" value="P450"/>
</dbReference>
<dbReference type="Pfam" id="PF00067">
    <property type="entry name" value="p450"/>
    <property type="match status" value="1"/>
</dbReference>
<organism evidence="11 12">
    <name type="scientific">Hydnum rufescens UP504</name>
    <dbReference type="NCBI Taxonomy" id="1448309"/>
    <lineage>
        <taxon>Eukaryota</taxon>
        <taxon>Fungi</taxon>
        <taxon>Dikarya</taxon>
        <taxon>Basidiomycota</taxon>
        <taxon>Agaricomycotina</taxon>
        <taxon>Agaricomycetes</taxon>
        <taxon>Cantharellales</taxon>
        <taxon>Hydnaceae</taxon>
        <taxon>Hydnum</taxon>
    </lineage>
</organism>
<keyword evidence="12" id="KW-1185">Reference proteome</keyword>
<evidence type="ECO:0000313" key="11">
    <source>
        <dbReference type="EMBL" id="KAF9520850.1"/>
    </source>
</evidence>
<dbReference type="GO" id="GO:0005506">
    <property type="term" value="F:iron ion binding"/>
    <property type="evidence" value="ECO:0007669"/>
    <property type="project" value="InterPro"/>
</dbReference>
<dbReference type="GO" id="GO:0004497">
    <property type="term" value="F:monooxygenase activity"/>
    <property type="evidence" value="ECO:0007669"/>
    <property type="project" value="UniProtKB-KW"/>
</dbReference>